<evidence type="ECO:0000256" key="1">
    <source>
        <dbReference type="SAM" id="MobiDB-lite"/>
    </source>
</evidence>
<evidence type="ECO:0000313" key="3">
    <source>
        <dbReference type="EMBL" id="KGN30991.1"/>
    </source>
</evidence>
<dbReference type="RefSeq" id="WP_052110018.1">
    <property type="nucleotide sequence ID" value="NZ_AVPJ01000014.1"/>
</dbReference>
<protein>
    <submittedName>
        <fullName evidence="3">Uncharacterized protein</fullName>
    </submittedName>
</protein>
<dbReference type="eggNOG" id="ENOG502ZD0E">
    <property type="taxonomic scope" value="Bacteria"/>
</dbReference>
<feature type="region of interest" description="Disordered" evidence="1">
    <location>
        <begin position="1"/>
        <end position="24"/>
    </location>
</feature>
<dbReference type="Proteomes" id="UP000030002">
    <property type="component" value="Unassembled WGS sequence"/>
</dbReference>
<proteinExistence type="predicted"/>
<organism evidence="3 4">
    <name type="scientific">Knoellia sinensis KCTC 19936</name>
    <dbReference type="NCBI Taxonomy" id="1385520"/>
    <lineage>
        <taxon>Bacteria</taxon>
        <taxon>Bacillati</taxon>
        <taxon>Actinomycetota</taxon>
        <taxon>Actinomycetes</taxon>
        <taxon>Micrococcales</taxon>
        <taxon>Intrasporangiaceae</taxon>
        <taxon>Knoellia</taxon>
    </lineage>
</organism>
<dbReference type="EMBL" id="AVPJ01000014">
    <property type="protein sequence ID" value="KGN30991.1"/>
    <property type="molecule type" value="Genomic_DNA"/>
</dbReference>
<dbReference type="OrthoDB" id="7544025at2"/>
<keyword evidence="2" id="KW-0812">Transmembrane</keyword>
<dbReference type="STRING" id="1385520.N802_05145"/>
<feature type="transmembrane region" description="Helical" evidence="2">
    <location>
        <begin position="110"/>
        <end position="129"/>
    </location>
</feature>
<evidence type="ECO:0000313" key="4">
    <source>
        <dbReference type="Proteomes" id="UP000030002"/>
    </source>
</evidence>
<name>A0A0A0J5Z6_9MICO</name>
<feature type="compositionally biased region" description="Basic and acidic residues" evidence="1">
    <location>
        <begin position="1"/>
        <end position="19"/>
    </location>
</feature>
<feature type="transmembrane region" description="Helical" evidence="2">
    <location>
        <begin position="66"/>
        <end position="89"/>
    </location>
</feature>
<evidence type="ECO:0000256" key="2">
    <source>
        <dbReference type="SAM" id="Phobius"/>
    </source>
</evidence>
<dbReference type="AlphaFoldDB" id="A0A0A0J5Z6"/>
<accession>A0A0A0J5Z6</accession>
<gene>
    <name evidence="3" type="ORF">N802_05145</name>
</gene>
<feature type="transmembrane region" description="Helical" evidence="2">
    <location>
        <begin position="36"/>
        <end position="60"/>
    </location>
</feature>
<reference evidence="3 4" key="1">
    <citation type="submission" date="2013-08" db="EMBL/GenBank/DDBJ databases">
        <title>The genome sequence of Knoellia sinensis.</title>
        <authorList>
            <person name="Zhu W."/>
            <person name="Wang G."/>
        </authorList>
    </citation>
    <scope>NUCLEOTIDE SEQUENCE [LARGE SCALE GENOMIC DNA]</scope>
    <source>
        <strain evidence="3 4">KCTC 19936</strain>
    </source>
</reference>
<keyword evidence="4" id="KW-1185">Reference proteome</keyword>
<keyword evidence="2" id="KW-0472">Membrane</keyword>
<feature type="transmembrane region" description="Helical" evidence="2">
    <location>
        <begin position="141"/>
        <end position="158"/>
    </location>
</feature>
<comment type="caution">
    <text evidence="3">The sequence shown here is derived from an EMBL/GenBank/DDBJ whole genome shotgun (WGS) entry which is preliminary data.</text>
</comment>
<sequence>MTDKKVVRVESEDKPERGSEWAPTEGANAQATKLRVIAFVLWLLAIAAELYLIFGVLLSGRPVTTAVMVILIVGLVIIAALAIGGSMLWKKANRLDPARKSETVKFFVQNQLGALMTLLAFLPLIVVILLDKDLSKGQKALAGGIGIVLALVATFLGADFNPPSVEQYTQEQNSVIDAVGEDHVYWTKQGEVFHICAEASDLQRESRDNTIYEGTVADAHAAGKERLTLKVDQELKQCGLEPANAPAPSTTG</sequence>
<keyword evidence="2" id="KW-1133">Transmembrane helix</keyword>